<keyword evidence="4 6" id="KW-1133">Transmembrane helix</keyword>
<comment type="caution">
    <text evidence="9">The sequence shown here is derived from an EMBL/GenBank/DDBJ whole genome shotgun (WGS) entry which is preliminary data.</text>
</comment>
<reference evidence="9 10" key="1">
    <citation type="submission" date="2019-07" db="EMBL/GenBank/DDBJ databases">
        <title>Genomics analysis of Aphanomyces spp. identifies a new class of oomycete effector associated with host adaptation.</title>
        <authorList>
            <person name="Gaulin E."/>
        </authorList>
    </citation>
    <scope>NUCLEOTIDE SEQUENCE [LARGE SCALE GENOMIC DNA]</scope>
    <source>
        <strain evidence="9 10">ATCC 201684</strain>
    </source>
</reference>
<dbReference type="Pfam" id="PF01569">
    <property type="entry name" value="PAP2"/>
    <property type="match status" value="1"/>
</dbReference>
<evidence type="ECO:0000313" key="10">
    <source>
        <dbReference type="Proteomes" id="UP000481153"/>
    </source>
</evidence>
<comment type="function">
    <text evidence="6">Required for efficient N-glycosylation. Necessary for maintaining optimal levels of dolichol-linked oligosaccharides. Hydrolyzes dolichyl pyrophosphate at a very high rate and dolichyl monophosphate at a much lower rate. Does not act on phosphatidate.</text>
</comment>
<feature type="region of interest" description="Disordered" evidence="7">
    <location>
        <begin position="1"/>
        <end position="41"/>
    </location>
</feature>
<dbReference type="PANTHER" id="PTHR11247">
    <property type="entry name" value="PALMITOYL-PROTEIN THIOESTERASE/DOLICHYLDIPHOSPHATASE 1"/>
    <property type="match status" value="1"/>
</dbReference>
<evidence type="ECO:0000313" key="9">
    <source>
        <dbReference type="EMBL" id="KAF0745004.1"/>
    </source>
</evidence>
<accession>A0A6G0XWR1</accession>
<keyword evidence="2 6" id="KW-0812">Transmembrane</keyword>
<evidence type="ECO:0000259" key="8">
    <source>
        <dbReference type="SMART" id="SM00014"/>
    </source>
</evidence>
<evidence type="ECO:0000256" key="2">
    <source>
        <dbReference type="ARBA" id="ARBA00022692"/>
    </source>
</evidence>
<dbReference type="EC" id="3.6.1.43" evidence="6"/>
<dbReference type="GO" id="GO:0006487">
    <property type="term" value="P:protein N-linked glycosylation"/>
    <property type="evidence" value="ECO:0007669"/>
    <property type="project" value="UniProtKB-UniRule"/>
</dbReference>
<evidence type="ECO:0000256" key="7">
    <source>
        <dbReference type="SAM" id="MobiDB-lite"/>
    </source>
</evidence>
<keyword evidence="5 6" id="KW-0472">Membrane</keyword>
<evidence type="ECO:0000256" key="6">
    <source>
        <dbReference type="RuleBase" id="RU367078"/>
    </source>
</evidence>
<comment type="catalytic activity">
    <reaction evidence="6">
        <text>a di-trans,poly-cis-dolichyl diphosphate + H2O = a di-trans,poly-cis-dolichyl phosphate + phosphate + H(+)</text>
        <dbReference type="Rhea" id="RHEA:14385"/>
        <dbReference type="Rhea" id="RHEA-COMP:19498"/>
        <dbReference type="Rhea" id="RHEA-COMP:19506"/>
        <dbReference type="ChEBI" id="CHEBI:15377"/>
        <dbReference type="ChEBI" id="CHEBI:15378"/>
        <dbReference type="ChEBI" id="CHEBI:43474"/>
        <dbReference type="ChEBI" id="CHEBI:57497"/>
        <dbReference type="ChEBI" id="CHEBI:57683"/>
        <dbReference type="EC" id="3.6.1.43"/>
    </reaction>
</comment>
<dbReference type="UniPathway" id="UPA00378"/>
<name>A0A6G0XWR1_9STRA</name>
<dbReference type="Gene3D" id="1.20.144.10">
    <property type="entry name" value="Phosphatidic acid phosphatase type 2/haloperoxidase"/>
    <property type="match status" value="1"/>
</dbReference>
<dbReference type="Proteomes" id="UP000481153">
    <property type="component" value="Unassembled WGS sequence"/>
</dbReference>
<dbReference type="InterPro" id="IPR036938">
    <property type="entry name" value="PAP2/HPO_sf"/>
</dbReference>
<evidence type="ECO:0000256" key="1">
    <source>
        <dbReference type="ARBA" id="ARBA00004141"/>
    </source>
</evidence>
<protein>
    <recommendedName>
        <fullName evidence="6">Dolichyldiphosphatase</fullName>
        <ecNumber evidence="6">3.6.1.43</ecNumber>
    </recommendedName>
</protein>
<feature type="transmembrane region" description="Helical" evidence="6">
    <location>
        <begin position="263"/>
        <end position="280"/>
    </location>
</feature>
<dbReference type="CDD" id="cd03382">
    <property type="entry name" value="PAP2_dolichyldiphosphatase"/>
    <property type="match status" value="1"/>
</dbReference>
<dbReference type="GO" id="GO:0008610">
    <property type="term" value="P:lipid biosynthetic process"/>
    <property type="evidence" value="ECO:0007669"/>
    <property type="project" value="TreeGrafter"/>
</dbReference>
<evidence type="ECO:0000256" key="5">
    <source>
        <dbReference type="ARBA" id="ARBA00023136"/>
    </source>
</evidence>
<dbReference type="GO" id="GO:0047874">
    <property type="term" value="F:dolichyldiphosphatase activity"/>
    <property type="evidence" value="ECO:0007669"/>
    <property type="project" value="UniProtKB-UniRule"/>
</dbReference>
<proteinExistence type="inferred from homology"/>
<dbReference type="InterPro" id="IPR039667">
    <property type="entry name" value="Dolichyldiphosphatase_PAP2"/>
</dbReference>
<evidence type="ECO:0000256" key="4">
    <source>
        <dbReference type="ARBA" id="ARBA00022989"/>
    </source>
</evidence>
<dbReference type="VEuPathDB" id="FungiDB:AeMF1_014748"/>
<comment type="similarity">
    <text evidence="6">Belongs to the dolichyldiphosphatase family.</text>
</comment>
<keyword evidence="3 6" id="KW-0378">Hydrolase</keyword>
<dbReference type="AlphaFoldDB" id="A0A6G0XWR1"/>
<feature type="transmembrane region" description="Helical" evidence="6">
    <location>
        <begin position="286"/>
        <end position="307"/>
    </location>
</feature>
<dbReference type="PANTHER" id="PTHR11247:SF1">
    <property type="entry name" value="DOLICHYLDIPHOSPHATASE 1"/>
    <property type="match status" value="1"/>
</dbReference>
<feature type="transmembrane region" description="Helical" evidence="6">
    <location>
        <begin position="233"/>
        <end position="251"/>
    </location>
</feature>
<keyword evidence="10" id="KW-1185">Reference proteome</keyword>
<dbReference type="GO" id="GO:0005789">
    <property type="term" value="C:endoplasmic reticulum membrane"/>
    <property type="evidence" value="ECO:0007669"/>
    <property type="project" value="UniProtKB-SubCell"/>
</dbReference>
<gene>
    <name evidence="9" type="ORF">Ae201684_000585</name>
</gene>
<dbReference type="SUPFAM" id="SSF48317">
    <property type="entry name" value="Acid phosphatase/Vanadium-dependent haloperoxidase"/>
    <property type="match status" value="1"/>
</dbReference>
<sequence>MGVFQPCDTCTEAPTTTPAPPPPTSAPNEEVDSVPLTENPPSMEQTIEEEIVPTQTDALPIHHNSAPLVLPDTNNAPAPEHKPFITEAVPPDDADLDEIPMSFPTTTAAVAAATALAENAANHVKKAIDDAASTALLTGVSEPTGVLKKPFSLTWVMYDAADPLGQLLALVTLSPVFIMVMYATLILFQRDLHIIFMVLGQLVNEVFNQILKRTIDQKRPDGADMEDAGMPSAHSQFMAFFATYVVLYTSNRMSKRREWEHKLAIGGVILLALLVFFSRIRLGYHSVAQVVVGAAVGAGTGILWYIVLENIAMPLFPTIASWDISKLLFIRDCSHIPDMVEFQYEAIQKKVKSKYHGM</sequence>
<dbReference type="EMBL" id="VJMJ01000003">
    <property type="protein sequence ID" value="KAF0745004.1"/>
    <property type="molecule type" value="Genomic_DNA"/>
</dbReference>
<keyword evidence="6" id="KW-0256">Endoplasmic reticulum</keyword>
<feature type="transmembrane region" description="Helical" evidence="6">
    <location>
        <begin position="167"/>
        <end position="188"/>
    </location>
</feature>
<feature type="domain" description="Phosphatidic acid phosphatase type 2/haloperoxidase" evidence="8">
    <location>
        <begin position="194"/>
        <end position="305"/>
    </location>
</feature>
<dbReference type="SMART" id="SM00014">
    <property type="entry name" value="acidPPc"/>
    <property type="match status" value="1"/>
</dbReference>
<dbReference type="InterPro" id="IPR000326">
    <property type="entry name" value="PAP2/HPO"/>
</dbReference>
<evidence type="ECO:0000256" key="3">
    <source>
        <dbReference type="ARBA" id="ARBA00022801"/>
    </source>
</evidence>
<organism evidence="9 10">
    <name type="scientific">Aphanomyces euteiches</name>
    <dbReference type="NCBI Taxonomy" id="100861"/>
    <lineage>
        <taxon>Eukaryota</taxon>
        <taxon>Sar</taxon>
        <taxon>Stramenopiles</taxon>
        <taxon>Oomycota</taxon>
        <taxon>Saprolegniomycetes</taxon>
        <taxon>Saprolegniales</taxon>
        <taxon>Verrucalvaceae</taxon>
        <taxon>Aphanomyces</taxon>
    </lineage>
</organism>
<comment type="pathway">
    <text evidence="6">Protein modification; protein glycosylation.</text>
</comment>
<comment type="subcellular location">
    <subcellularLocation>
        <location evidence="6">Endoplasmic reticulum membrane</location>
        <topology evidence="6">Multi-pass membrane protein</topology>
    </subcellularLocation>
    <subcellularLocation>
        <location evidence="1">Membrane</location>
        <topology evidence="1">Multi-pass membrane protein</topology>
    </subcellularLocation>
</comment>